<dbReference type="FunFam" id="1.25.70.10:FF:000014">
    <property type="entry name" value="Transcription termination factor MTEF18, mitochondrial"/>
    <property type="match status" value="1"/>
</dbReference>
<proteinExistence type="inferred from homology"/>
<evidence type="ECO:0000256" key="2">
    <source>
        <dbReference type="ARBA" id="ARBA00022472"/>
    </source>
</evidence>
<evidence type="ECO:0000256" key="3">
    <source>
        <dbReference type="ARBA" id="ARBA00022946"/>
    </source>
</evidence>
<dbReference type="Pfam" id="PF02536">
    <property type="entry name" value="mTERF"/>
    <property type="match status" value="2"/>
</dbReference>
<dbReference type="Gene3D" id="1.25.70.10">
    <property type="entry name" value="Transcription termination factor 3, mitochondrial"/>
    <property type="match status" value="2"/>
</dbReference>
<dbReference type="EMBL" id="SDMP01000009">
    <property type="protein sequence ID" value="RYR38209.1"/>
    <property type="molecule type" value="Genomic_DNA"/>
</dbReference>
<comment type="caution">
    <text evidence="4">The sequence shown here is derived from an EMBL/GenBank/DDBJ whole genome shotgun (WGS) entry which is preliminary data.</text>
</comment>
<protein>
    <recommendedName>
        <fullName evidence="6">Transcription termination factor MTEF18, mitochondrial-like</fullName>
    </recommendedName>
</protein>
<sequence length="579" mass="66706">MNLCPERRRREPILFLAHSLSKLTLSAVPPWPCLRFHSVKSAPESAQKNCDFKFPSKVRREAQAALLEYLHSTRSLQFLDADNMCKNSPFFLDDILRKVLQKKIDTAASDVRKSISRYLRYHPINEFEPFFESTGLKPFEYLHLLPRDMMFINDDTVLMENYHTLCNYGVPRNKMGKIFKDSPQVFRYESGVLVSKFQSYEELRVASSTLVKVISLNPRVLVGDVDLYLVKVLEKLNRLVGEEKGSTWIEEQLLDESSCNFGVMHELLCLLEKVYSDEKLLGEMIGQHPFVVFEDSGVWTLSLIGFLVKLGLSLDQIAIIFVEFPQIGVLMFLSNLHKCLTFLSDIDMHAAEIGKILQSHSLLMGSFTIKKSSSLLSSLNVGKKRLCKLVQDNPEGMQNWAVGKKIQPYPEDKETRALKTEFLKTKFLLSLGYEENSGEIKQAFKLFRGKGDELQERFDFIVNAGLDVKDVREMIKASPQILNQTTDMINMKIEYLVNEGYPISNLVNFPSFLSYTLCRVKLRLSMYNWLRDHRVVHPRLALSTIVACSEELFLRLYVNQHPSGFQVWQDLKSEIYSER</sequence>
<keyword evidence="2" id="KW-0805">Transcription regulation</keyword>
<dbReference type="STRING" id="3818.A0A445BHR2"/>
<dbReference type="GO" id="GO:0003676">
    <property type="term" value="F:nucleic acid binding"/>
    <property type="evidence" value="ECO:0007669"/>
    <property type="project" value="InterPro"/>
</dbReference>
<keyword evidence="2" id="KW-0804">Transcription</keyword>
<gene>
    <name evidence="4" type="ORF">Ahy_A09g043180</name>
</gene>
<accession>A0A445BHR2</accession>
<dbReference type="Proteomes" id="UP000289738">
    <property type="component" value="Chromosome A09"/>
</dbReference>
<keyword evidence="2" id="KW-0806">Transcription termination</keyword>
<dbReference type="InterPro" id="IPR038538">
    <property type="entry name" value="MTERF_sf"/>
</dbReference>
<keyword evidence="5" id="KW-1185">Reference proteome</keyword>
<name>A0A445BHR2_ARAHY</name>
<dbReference type="PANTHER" id="PTHR13068:SF38">
    <property type="entry name" value="TRANSCRIPTION TERMINATION FACTOR FAMILY PROTEIN"/>
    <property type="match status" value="1"/>
</dbReference>
<evidence type="ECO:0008006" key="6">
    <source>
        <dbReference type="Google" id="ProtNLM"/>
    </source>
</evidence>
<evidence type="ECO:0000313" key="5">
    <source>
        <dbReference type="Proteomes" id="UP000289738"/>
    </source>
</evidence>
<dbReference type="InterPro" id="IPR003690">
    <property type="entry name" value="MTERF"/>
</dbReference>
<dbReference type="GO" id="GO:0006353">
    <property type="term" value="P:DNA-templated transcription termination"/>
    <property type="evidence" value="ECO:0007669"/>
    <property type="project" value="UniProtKB-KW"/>
</dbReference>
<dbReference type="PANTHER" id="PTHR13068">
    <property type="entry name" value="CGI-12 PROTEIN-RELATED"/>
    <property type="match status" value="1"/>
</dbReference>
<evidence type="ECO:0000256" key="1">
    <source>
        <dbReference type="ARBA" id="ARBA00007692"/>
    </source>
</evidence>
<dbReference type="SMART" id="SM00733">
    <property type="entry name" value="Mterf"/>
    <property type="match status" value="3"/>
</dbReference>
<organism evidence="4 5">
    <name type="scientific">Arachis hypogaea</name>
    <name type="common">Peanut</name>
    <dbReference type="NCBI Taxonomy" id="3818"/>
    <lineage>
        <taxon>Eukaryota</taxon>
        <taxon>Viridiplantae</taxon>
        <taxon>Streptophyta</taxon>
        <taxon>Embryophyta</taxon>
        <taxon>Tracheophyta</taxon>
        <taxon>Spermatophyta</taxon>
        <taxon>Magnoliopsida</taxon>
        <taxon>eudicotyledons</taxon>
        <taxon>Gunneridae</taxon>
        <taxon>Pentapetalae</taxon>
        <taxon>rosids</taxon>
        <taxon>fabids</taxon>
        <taxon>Fabales</taxon>
        <taxon>Fabaceae</taxon>
        <taxon>Papilionoideae</taxon>
        <taxon>50 kb inversion clade</taxon>
        <taxon>dalbergioids sensu lato</taxon>
        <taxon>Dalbergieae</taxon>
        <taxon>Pterocarpus clade</taxon>
        <taxon>Arachis</taxon>
    </lineage>
</organism>
<keyword evidence="3" id="KW-0809">Transit peptide</keyword>
<comment type="similarity">
    <text evidence="1">Belongs to the mTERF family.</text>
</comment>
<evidence type="ECO:0000313" key="4">
    <source>
        <dbReference type="EMBL" id="RYR38209.1"/>
    </source>
</evidence>
<reference evidence="4 5" key="1">
    <citation type="submission" date="2019-01" db="EMBL/GenBank/DDBJ databases">
        <title>Sequencing of cultivated peanut Arachis hypogaea provides insights into genome evolution and oil improvement.</title>
        <authorList>
            <person name="Chen X."/>
        </authorList>
    </citation>
    <scope>NUCLEOTIDE SEQUENCE [LARGE SCALE GENOMIC DNA]</scope>
    <source>
        <strain evidence="5">cv. Fuhuasheng</strain>
        <tissue evidence="4">Leaves</tissue>
    </source>
</reference>
<dbReference type="AlphaFoldDB" id="A0A445BHR2"/>